<sequence length="242" mass="27508">MLNNGDFIVGDLKSMFKGVLTIEPSYSDSDFKIKWKDVKELKATQRYFIALSDGLRTNGTLKSSGIGKLIIHKGEGDYLTVNQSDVVYIKSIDSGFLSRLSANIDFGFTLTKANNQQQLNGNLRMGYLADKWTTRLFYNTLLTKQDDASDIRRNDAGIEFLYILPEDWVLGASVNLLSNTEQSLDLRLTSKMGIGNYLKYSNTMYWNVLAGFAYNTESFLPILNPSKELLQQHRIENHLRDF</sequence>
<proteinExistence type="predicted"/>
<dbReference type="InterPro" id="IPR007433">
    <property type="entry name" value="DUF481"/>
</dbReference>
<reference evidence="1" key="1">
    <citation type="submission" date="2022-09" db="EMBL/GenBank/DDBJ databases">
        <title>Maribacter litopenaei sp. nov., isolated from the intestinal tract of the Pacific White Shrimp, Litopenaeus vannamei.</title>
        <authorList>
            <person name="Kim S.Y."/>
            <person name="Hwang C.Y."/>
        </authorList>
    </citation>
    <scope>NUCLEOTIDE SEQUENCE</scope>
    <source>
        <strain evidence="1">HL-LV01</strain>
    </source>
</reference>
<name>A0ABY5Y9Q3_9FLAO</name>
<gene>
    <name evidence="1" type="ORF">NYZ99_04915</name>
</gene>
<dbReference type="Proteomes" id="UP001059209">
    <property type="component" value="Chromosome"/>
</dbReference>
<organism evidence="1 2">
    <name type="scientific">Maribacter litopenaei</name>
    <dbReference type="NCBI Taxonomy" id="2976127"/>
    <lineage>
        <taxon>Bacteria</taxon>
        <taxon>Pseudomonadati</taxon>
        <taxon>Bacteroidota</taxon>
        <taxon>Flavobacteriia</taxon>
        <taxon>Flavobacteriales</taxon>
        <taxon>Flavobacteriaceae</taxon>
        <taxon>Maribacter</taxon>
    </lineage>
</organism>
<dbReference type="Pfam" id="PF04338">
    <property type="entry name" value="DUF481"/>
    <property type="match status" value="1"/>
</dbReference>
<accession>A0ABY5Y9Q3</accession>
<dbReference type="EMBL" id="CP104205">
    <property type="protein sequence ID" value="UWX55767.1"/>
    <property type="molecule type" value="Genomic_DNA"/>
</dbReference>
<keyword evidence="2" id="KW-1185">Reference proteome</keyword>
<dbReference type="RefSeq" id="WP_260574092.1">
    <property type="nucleotide sequence ID" value="NZ_CP104205.1"/>
</dbReference>
<evidence type="ECO:0000313" key="2">
    <source>
        <dbReference type="Proteomes" id="UP001059209"/>
    </source>
</evidence>
<evidence type="ECO:0000313" key="1">
    <source>
        <dbReference type="EMBL" id="UWX55767.1"/>
    </source>
</evidence>
<protein>
    <submittedName>
        <fullName evidence="1">DUF481 domain-containing protein</fullName>
    </submittedName>
</protein>